<evidence type="ECO:0000313" key="2">
    <source>
        <dbReference type="EMBL" id="ETO13219.1"/>
    </source>
</evidence>
<keyword evidence="3" id="KW-1185">Reference proteome</keyword>
<dbReference type="AlphaFoldDB" id="X6MH44"/>
<proteinExistence type="predicted"/>
<comment type="caution">
    <text evidence="2">The sequence shown here is derived from an EMBL/GenBank/DDBJ whole genome shotgun (WGS) entry which is preliminary data.</text>
</comment>
<feature type="domain" description="PDZ" evidence="1">
    <location>
        <begin position="58"/>
        <end position="136"/>
    </location>
</feature>
<dbReference type="Gene3D" id="2.30.42.10">
    <property type="match status" value="1"/>
</dbReference>
<sequence>GDKLLELNGESISERTAEDVQFELMNKDGCEAVFTIERGEIKINFDWSSKKKIVETLKVGVEKTIKDGYGFDFKLSSEEMVFIVNKISVDNSNGVKVGDKLLYINEIDASMIKIDDLQSMLDTPGRSTTLVIERTSKI</sequence>
<organism evidence="2 3">
    <name type="scientific">Reticulomyxa filosa</name>
    <dbReference type="NCBI Taxonomy" id="46433"/>
    <lineage>
        <taxon>Eukaryota</taxon>
        <taxon>Sar</taxon>
        <taxon>Rhizaria</taxon>
        <taxon>Retaria</taxon>
        <taxon>Foraminifera</taxon>
        <taxon>Monothalamids</taxon>
        <taxon>Reticulomyxidae</taxon>
        <taxon>Reticulomyxa</taxon>
    </lineage>
</organism>
<accession>X6MH44</accession>
<protein>
    <recommendedName>
        <fullName evidence="1">PDZ domain-containing protein</fullName>
    </recommendedName>
</protein>
<gene>
    <name evidence="2" type="ORF">RFI_24156</name>
</gene>
<dbReference type="EMBL" id="ASPP01020740">
    <property type="protein sequence ID" value="ETO13219.1"/>
    <property type="molecule type" value="Genomic_DNA"/>
</dbReference>
<feature type="non-terminal residue" evidence="2">
    <location>
        <position position="1"/>
    </location>
</feature>
<dbReference type="SUPFAM" id="SSF50156">
    <property type="entry name" value="PDZ domain-like"/>
    <property type="match status" value="1"/>
</dbReference>
<evidence type="ECO:0000259" key="1">
    <source>
        <dbReference type="PROSITE" id="PS50106"/>
    </source>
</evidence>
<reference evidence="2 3" key="1">
    <citation type="journal article" date="2013" name="Curr. Biol.">
        <title>The Genome of the Foraminiferan Reticulomyxa filosa.</title>
        <authorList>
            <person name="Glockner G."/>
            <person name="Hulsmann N."/>
            <person name="Schleicher M."/>
            <person name="Noegel A.A."/>
            <person name="Eichinger L."/>
            <person name="Gallinger C."/>
            <person name="Pawlowski J."/>
            <person name="Sierra R."/>
            <person name="Euteneuer U."/>
            <person name="Pillet L."/>
            <person name="Moustafa A."/>
            <person name="Platzer M."/>
            <person name="Groth M."/>
            <person name="Szafranski K."/>
            <person name="Schliwa M."/>
        </authorList>
    </citation>
    <scope>NUCLEOTIDE SEQUENCE [LARGE SCALE GENOMIC DNA]</scope>
</reference>
<name>X6MH44_RETFI</name>
<dbReference type="InterPro" id="IPR001478">
    <property type="entry name" value="PDZ"/>
</dbReference>
<dbReference type="Proteomes" id="UP000023152">
    <property type="component" value="Unassembled WGS sequence"/>
</dbReference>
<dbReference type="PROSITE" id="PS50106">
    <property type="entry name" value="PDZ"/>
    <property type="match status" value="1"/>
</dbReference>
<evidence type="ECO:0000313" key="3">
    <source>
        <dbReference type="Proteomes" id="UP000023152"/>
    </source>
</evidence>
<dbReference type="InterPro" id="IPR036034">
    <property type="entry name" value="PDZ_sf"/>
</dbReference>
<dbReference type="OrthoDB" id="120383at2759"/>